<accession>A0AAE4R3D0</accession>
<dbReference type="AlphaFoldDB" id="A0AAE4R3D0"/>
<proteinExistence type="predicted"/>
<name>A0AAE4R3D0_9ACTN</name>
<reference evidence="1" key="1">
    <citation type="submission" date="2023-10" db="EMBL/GenBank/DDBJ databases">
        <title>Development of a sustainable strategy for remediation of hydrocarbon-contaminated territories based on the waste exchange concept.</title>
        <authorList>
            <person name="Krivoruchko A."/>
        </authorList>
    </citation>
    <scope>NUCLEOTIDE SEQUENCE</scope>
    <source>
        <strain evidence="1">IEGM 1175</strain>
    </source>
</reference>
<sequence length="91" mass="9549">MLYELLDTAEHPIVLVATLEDLPAADHPADCTCGSATGKALKVVLGGHAPTRIKAVGLLTAIASILSDEDTTDSDSREIRRSLAHILEVSS</sequence>
<evidence type="ECO:0000313" key="1">
    <source>
        <dbReference type="EMBL" id="MDV6300231.1"/>
    </source>
</evidence>
<protein>
    <submittedName>
        <fullName evidence="1">Uncharacterized protein</fullName>
    </submittedName>
</protein>
<dbReference type="RefSeq" id="WP_317470765.1">
    <property type="nucleotide sequence ID" value="NZ_JAWLKJ010000003.1"/>
</dbReference>
<comment type="caution">
    <text evidence="1">The sequence shown here is derived from an EMBL/GenBank/DDBJ whole genome shotgun (WGS) entry which is preliminary data.</text>
</comment>
<dbReference type="Proteomes" id="UP001185873">
    <property type="component" value="Unassembled WGS sequence"/>
</dbReference>
<evidence type="ECO:0000313" key="2">
    <source>
        <dbReference type="Proteomes" id="UP001185873"/>
    </source>
</evidence>
<gene>
    <name evidence="1" type="ORF">R3P82_14080</name>
</gene>
<organism evidence="1 2">
    <name type="scientific">Dietzia maris</name>
    <dbReference type="NCBI Taxonomy" id="37915"/>
    <lineage>
        <taxon>Bacteria</taxon>
        <taxon>Bacillati</taxon>
        <taxon>Actinomycetota</taxon>
        <taxon>Actinomycetes</taxon>
        <taxon>Mycobacteriales</taxon>
        <taxon>Dietziaceae</taxon>
        <taxon>Dietzia</taxon>
    </lineage>
</organism>
<dbReference type="EMBL" id="JAWLKJ010000003">
    <property type="protein sequence ID" value="MDV6300231.1"/>
    <property type="molecule type" value="Genomic_DNA"/>
</dbReference>